<accession>A0AAE1AUZ5</accession>
<dbReference type="AlphaFoldDB" id="A0AAE1AUZ5"/>
<protein>
    <submittedName>
        <fullName evidence="1">Uncharacterized protein</fullName>
    </submittedName>
</protein>
<sequence length="222" mass="25199">MAAHDQTFRQSLQRPVISALNMAAHEQTFRQSLQRPVISALHMAAHDQTFRQSLQILVRSTWLHMTKPSANHSRYYLASRPTIFIGDRTRLLHVQVSTSWNLVAREESQRLSSSTDCSAHHNTVMEERYSLGETPPEYPLLPPWLCLRGAVPMETGMPATATTLPLPEVPEAWTCCGPYHFHYYLHTAAMPDANVAAMQISSPHHLVHRRMHEATREDQGSD</sequence>
<comment type="caution">
    <text evidence="1">The sequence shown here is derived from an EMBL/GenBank/DDBJ whole genome shotgun (WGS) entry which is preliminary data.</text>
</comment>
<dbReference type="Proteomes" id="UP001283361">
    <property type="component" value="Unassembled WGS sequence"/>
</dbReference>
<organism evidence="1 2">
    <name type="scientific">Elysia crispata</name>
    <name type="common">lettuce slug</name>
    <dbReference type="NCBI Taxonomy" id="231223"/>
    <lineage>
        <taxon>Eukaryota</taxon>
        <taxon>Metazoa</taxon>
        <taxon>Spiralia</taxon>
        <taxon>Lophotrochozoa</taxon>
        <taxon>Mollusca</taxon>
        <taxon>Gastropoda</taxon>
        <taxon>Heterobranchia</taxon>
        <taxon>Euthyneura</taxon>
        <taxon>Panpulmonata</taxon>
        <taxon>Sacoglossa</taxon>
        <taxon>Placobranchoidea</taxon>
        <taxon>Plakobranchidae</taxon>
        <taxon>Elysia</taxon>
    </lineage>
</organism>
<evidence type="ECO:0000313" key="2">
    <source>
        <dbReference type="Proteomes" id="UP001283361"/>
    </source>
</evidence>
<reference evidence="1" key="1">
    <citation type="journal article" date="2023" name="G3 (Bethesda)">
        <title>A reference genome for the long-term kleptoplast-retaining sea slug Elysia crispata morphotype clarki.</title>
        <authorList>
            <person name="Eastman K.E."/>
            <person name="Pendleton A.L."/>
            <person name="Shaikh M.A."/>
            <person name="Suttiyut T."/>
            <person name="Ogas R."/>
            <person name="Tomko P."/>
            <person name="Gavelis G."/>
            <person name="Widhalm J.R."/>
            <person name="Wisecaver J.H."/>
        </authorList>
    </citation>
    <scope>NUCLEOTIDE SEQUENCE</scope>
    <source>
        <strain evidence="1">ECLA1</strain>
    </source>
</reference>
<evidence type="ECO:0000313" key="1">
    <source>
        <dbReference type="EMBL" id="KAK3794209.1"/>
    </source>
</evidence>
<proteinExistence type="predicted"/>
<keyword evidence="2" id="KW-1185">Reference proteome</keyword>
<dbReference type="EMBL" id="JAWDGP010001132">
    <property type="protein sequence ID" value="KAK3794209.1"/>
    <property type="molecule type" value="Genomic_DNA"/>
</dbReference>
<gene>
    <name evidence="1" type="ORF">RRG08_049609</name>
</gene>
<name>A0AAE1AUZ5_9GAST</name>